<dbReference type="Gene3D" id="3.10.20.90">
    <property type="entry name" value="Phosphatidylinositol 3-kinase Catalytic Subunit, Chain A, domain 1"/>
    <property type="match status" value="1"/>
</dbReference>
<reference evidence="15" key="1">
    <citation type="submission" date="2019-12" db="UniProtKB">
        <authorList>
            <consortium name="WormBaseParasite"/>
        </authorList>
    </citation>
    <scope>IDENTIFICATION</scope>
</reference>
<dbReference type="GO" id="GO:0022857">
    <property type="term" value="F:transmembrane transporter activity"/>
    <property type="evidence" value="ECO:0007669"/>
    <property type="project" value="InterPro"/>
</dbReference>
<keyword evidence="14" id="KW-1185">Reference proteome</keyword>
<evidence type="ECO:0000256" key="3">
    <source>
        <dbReference type="ARBA" id="ARBA00022448"/>
    </source>
</evidence>
<evidence type="ECO:0000313" key="14">
    <source>
        <dbReference type="Proteomes" id="UP000046395"/>
    </source>
</evidence>
<dbReference type="GO" id="GO:0016020">
    <property type="term" value="C:membrane"/>
    <property type="evidence" value="ECO:0007669"/>
    <property type="project" value="UniProtKB-SubCell"/>
</dbReference>
<keyword evidence="5" id="KW-0833">Ubl conjugation pathway</keyword>
<dbReference type="PROSITE" id="PS00299">
    <property type="entry name" value="UBIQUITIN_1"/>
    <property type="match status" value="1"/>
</dbReference>
<dbReference type="InterPro" id="IPR029071">
    <property type="entry name" value="Ubiquitin-like_domsf"/>
</dbReference>
<feature type="transmembrane region" description="Helical" evidence="11">
    <location>
        <begin position="399"/>
        <end position="425"/>
    </location>
</feature>
<evidence type="ECO:0000256" key="2">
    <source>
        <dbReference type="ARBA" id="ARBA00008430"/>
    </source>
</evidence>
<dbReference type="SMART" id="SM00213">
    <property type="entry name" value="UBQ"/>
    <property type="match status" value="1"/>
</dbReference>
<feature type="transmembrane region" description="Helical" evidence="11">
    <location>
        <begin position="205"/>
        <end position="224"/>
    </location>
</feature>
<dbReference type="STRING" id="70415.A0A5S6R2C0"/>
<evidence type="ECO:0000313" key="15">
    <source>
        <dbReference type="WBParaSite" id="TMUE_3000013796.1"/>
    </source>
</evidence>
<dbReference type="Proteomes" id="UP000046395">
    <property type="component" value="Unassembled WGS sequence"/>
</dbReference>
<dbReference type="InterPro" id="IPR050930">
    <property type="entry name" value="MFS_Vesicular_Transporter"/>
</dbReference>
<evidence type="ECO:0000259" key="12">
    <source>
        <dbReference type="PROSITE" id="PS50053"/>
    </source>
</evidence>
<feature type="transmembrane region" description="Helical" evidence="11">
    <location>
        <begin position="258"/>
        <end position="279"/>
    </location>
</feature>
<dbReference type="InterPro" id="IPR038738">
    <property type="entry name" value="Nedd8-like"/>
</dbReference>
<dbReference type="PANTHER" id="PTHR23506">
    <property type="entry name" value="GH10249P"/>
    <property type="match status" value="1"/>
</dbReference>
<sequence length="537" mass="58592">MLIKVKTLTGKEVELDIDASDKVERIKEKVEAKEGIPPPQQRLIYAGKQMSDEKTAADYKITGGAVLHLVLALRAVPVTKFDEQKMPPQANVQEIGQKTKLLILFIMCLSYFLGATLFSCIAPFYPGVAKSRGATETEVGIIFGVMQLVIFILSPLYGRYMSILGAKFLFCTGLFATGYTAILFGLLDMCPPNASFIALSFLTRIFKGIGTAAYMTAAISIVAFRFPKKAATVIGILEVFNGMGYTVGPPIGGVLFRYGGHITPFALFGTILIIFCFISSFMKTLSSHAMPMAQESAWKLLLNVDVFFALFTVFMGLTTITFFEPTMAPHVQDLNLAPEMVGLIFTVSALTYALTCPVVGAIIDRQPITLHLMTIGYIISGLPIMLFGPSPFIPLEKSFSLICIANAILGVGLGMLVVTSFHFCLKSVLRRGYPDSFHTYSLVSGFYTSGISLGAFMGPTVGGIVVDLFDFPRTSTVLAFLNILLAVVPAAFLITSRRKVAPEKLNDKEEKYGRKIDLQLSTPSRKTSSQSEKTVRF</sequence>
<dbReference type="PROSITE" id="PS50053">
    <property type="entry name" value="UBIQUITIN_2"/>
    <property type="match status" value="1"/>
</dbReference>
<evidence type="ECO:0000256" key="10">
    <source>
        <dbReference type="SAM" id="MobiDB-lite"/>
    </source>
</evidence>
<dbReference type="Gene3D" id="1.20.1250.20">
    <property type="entry name" value="MFS general substrate transporter like domains"/>
    <property type="match status" value="2"/>
</dbReference>
<protein>
    <recommendedName>
        <fullName evidence="9">Ubiquitin-like protein NEDD8</fullName>
    </recommendedName>
    <alternativeName>
        <fullName evidence="8">Neddylin</fullName>
    </alternativeName>
</protein>
<dbReference type="InterPro" id="IPR000626">
    <property type="entry name" value="Ubiquitin-like_dom"/>
</dbReference>
<feature type="transmembrane region" description="Helical" evidence="11">
    <location>
        <begin position="300"/>
        <end position="323"/>
    </location>
</feature>
<feature type="transmembrane region" description="Helical" evidence="11">
    <location>
        <begin position="101"/>
        <end position="125"/>
    </location>
</feature>
<evidence type="ECO:0000256" key="5">
    <source>
        <dbReference type="ARBA" id="ARBA00022786"/>
    </source>
</evidence>
<feature type="transmembrane region" description="Helical" evidence="11">
    <location>
        <begin position="477"/>
        <end position="495"/>
    </location>
</feature>
<feature type="transmembrane region" description="Helical" evidence="11">
    <location>
        <begin position="343"/>
        <end position="363"/>
    </location>
</feature>
<dbReference type="InterPro" id="IPR020846">
    <property type="entry name" value="MFS_dom"/>
</dbReference>
<keyword evidence="7 11" id="KW-0472">Membrane</keyword>
<keyword evidence="4 11" id="KW-0812">Transmembrane</keyword>
<dbReference type="AlphaFoldDB" id="A0A5S6R2C0"/>
<dbReference type="CDD" id="cd01806">
    <property type="entry name" value="Ubl_NEDD8"/>
    <property type="match status" value="1"/>
</dbReference>
<feature type="region of interest" description="Disordered" evidence="10">
    <location>
        <begin position="516"/>
        <end position="537"/>
    </location>
</feature>
<feature type="transmembrane region" description="Helical" evidence="11">
    <location>
        <begin position="231"/>
        <end position="252"/>
    </location>
</feature>
<dbReference type="Pfam" id="PF07690">
    <property type="entry name" value="MFS_1"/>
    <property type="match status" value="1"/>
</dbReference>
<proteinExistence type="inferred from homology"/>
<comment type="subcellular location">
    <subcellularLocation>
        <location evidence="1">Membrane</location>
        <topology evidence="1">Multi-pass membrane protein</topology>
    </subcellularLocation>
</comment>
<dbReference type="PANTHER" id="PTHR23506:SF26">
    <property type="entry name" value="MFS-TYPE TRANSPORTER SLC18B1"/>
    <property type="match status" value="1"/>
</dbReference>
<dbReference type="SUPFAM" id="SSF103473">
    <property type="entry name" value="MFS general substrate transporter"/>
    <property type="match status" value="1"/>
</dbReference>
<dbReference type="InterPro" id="IPR036259">
    <property type="entry name" value="MFS_trans_sf"/>
</dbReference>
<evidence type="ECO:0000259" key="13">
    <source>
        <dbReference type="PROSITE" id="PS50850"/>
    </source>
</evidence>
<dbReference type="InterPro" id="IPR019954">
    <property type="entry name" value="Ubiquitin_CS"/>
</dbReference>
<evidence type="ECO:0000256" key="11">
    <source>
        <dbReference type="SAM" id="Phobius"/>
    </source>
</evidence>
<dbReference type="InterPro" id="IPR011701">
    <property type="entry name" value="MFS"/>
</dbReference>
<feature type="compositionally biased region" description="Polar residues" evidence="10">
    <location>
        <begin position="519"/>
        <end position="537"/>
    </location>
</feature>
<dbReference type="SUPFAM" id="SSF54236">
    <property type="entry name" value="Ubiquitin-like"/>
    <property type="match status" value="1"/>
</dbReference>
<keyword evidence="6 11" id="KW-1133">Transmembrane helix</keyword>
<dbReference type="FunFam" id="3.10.20.90:FF:000023">
    <property type="entry name" value="NEDD8 protein"/>
    <property type="match status" value="1"/>
</dbReference>
<comment type="similarity">
    <text evidence="2">Belongs to the ubiquitin family.</text>
</comment>
<feature type="domain" description="Major facilitator superfamily (MFS) profile" evidence="13">
    <location>
        <begin position="103"/>
        <end position="499"/>
    </location>
</feature>
<keyword evidence="3" id="KW-0813">Transport</keyword>
<evidence type="ECO:0000256" key="1">
    <source>
        <dbReference type="ARBA" id="ARBA00004141"/>
    </source>
</evidence>
<dbReference type="WBParaSite" id="TMUE_3000013796.1">
    <property type="protein sequence ID" value="TMUE_3000013796.1"/>
    <property type="gene ID" value="WBGene00287522"/>
</dbReference>
<feature type="transmembrane region" description="Helical" evidence="11">
    <location>
        <begin position="437"/>
        <end position="457"/>
    </location>
</feature>
<feature type="transmembrane region" description="Helical" evidence="11">
    <location>
        <begin position="137"/>
        <end position="157"/>
    </location>
</feature>
<feature type="transmembrane region" description="Helical" evidence="11">
    <location>
        <begin position="164"/>
        <end position="185"/>
    </location>
</feature>
<dbReference type="PROSITE" id="PS50850">
    <property type="entry name" value="MFS"/>
    <property type="match status" value="1"/>
</dbReference>
<dbReference type="InterPro" id="IPR019956">
    <property type="entry name" value="Ubiquitin_dom"/>
</dbReference>
<evidence type="ECO:0000256" key="7">
    <source>
        <dbReference type="ARBA" id="ARBA00023136"/>
    </source>
</evidence>
<dbReference type="Pfam" id="PF00240">
    <property type="entry name" value="ubiquitin"/>
    <property type="match status" value="1"/>
</dbReference>
<evidence type="ECO:0000256" key="9">
    <source>
        <dbReference type="ARBA" id="ARBA00049766"/>
    </source>
</evidence>
<evidence type="ECO:0000256" key="6">
    <source>
        <dbReference type="ARBA" id="ARBA00022989"/>
    </source>
</evidence>
<evidence type="ECO:0000256" key="4">
    <source>
        <dbReference type="ARBA" id="ARBA00022692"/>
    </source>
</evidence>
<dbReference type="PRINTS" id="PR00348">
    <property type="entry name" value="UBIQUITIN"/>
</dbReference>
<feature type="domain" description="Ubiquitin-like" evidence="12">
    <location>
        <begin position="1"/>
        <end position="76"/>
    </location>
</feature>
<accession>A0A5S6R2C0</accession>
<evidence type="ECO:0000256" key="8">
    <source>
        <dbReference type="ARBA" id="ARBA00029788"/>
    </source>
</evidence>
<feature type="transmembrane region" description="Helical" evidence="11">
    <location>
        <begin position="375"/>
        <end position="393"/>
    </location>
</feature>
<organism evidence="14 15">
    <name type="scientific">Trichuris muris</name>
    <name type="common">Mouse whipworm</name>
    <dbReference type="NCBI Taxonomy" id="70415"/>
    <lineage>
        <taxon>Eukaryota</taxon>
        <taxon>Metazoa</taxon>
        <taxon>Ecdysozoa</taxon>
        <taxon>Nematoda</taxon>
        <taxon>Enoplea</taxon>
        <taxon>Dorylaimia</taxon>
        <taxon>Trichinellida</taxon>
        <taxon>Trichuridae</taxon>
        <taxon>Trichuris</taxon>
    </lineage>
</organism>
<name>A0A5S6R2C0_TRIMR</name>